<keyword evidence="14" id="KW-0131">Cell cycle</keyword>
<evidence type="ECO:0000256" key="6">
    <source>
        <dbReference type="ARBA" id="ARBA00022984"/>
    </source>
</evidence>
<feature type="transmembrane region" description="Helical" evidence="13">
    <location>
        <begin position="199"/>
        <end position="217"/>
    </location>
</feature>
<organism evidence="14">
    <name type="scientific">hydrothermal vent metagenome</name>
    <dbReference type="NCBI Taxonomy" id="652676"/>
    <lineage>
        <taxon>unclassified sequences</taxon>
        <taxon>metagenomes</taxon>
        <taxon>ecological metagenomes</taxon>
    </lineage>
</organism>
<feature type="transmembrane region" description="Helical" evidence="13">
    <location>
        <begin position="150"/>
        <end position="169"/>
    </location>
</feature>
<evidence type="ECO:0000256" key="9">
    <source>
        <dbReference type="ARBA" id="ARBA00032370"/>
    </source>
</evidence>
<evidence type="ECO:0000256" key="3">
    <source>
        <dbReference type="ARBA" id="ARBA00022679"/>
    </source>
</evidence>
<evidence type="ECO:0000256" key="11">
    <source>
        <dbReference type="ARBA" id="ARBA00049902"/>
    </source>
</evidence>
<dbReference type="EC" id="2.4.99.28" evidence="10"/>
<evidence type="ECO:0000256" key="4">
    <source>
        <dbReference type="ARBA" id="ARBA00022692"/>
    </source>
</evidence>
<dbReference type="PANTHER" id="PTHR30474">
    <property type="entry name" value="CELL CYCLE PROTEIN"/>
    <property type="match status" value="1"/>
</dbReference>
<feature type="transmembrane region" description="Helical" evidence="13">
    <location>
        <begin position="24"/>
        <end position="43"/>
    </location>
</feature>
<keyword evidence="3" id="KW-0808">Transferase</keyword>
<feature type="region of interest" description="Disordered" evidence="12">
    <location>
        <begin position="378"/>
        <end position="407"/>
    </location>
</feature>
<feature type="transmembrane region" description="Helical" evidence="13">
    <location>
        <begin position="284"/>
        <end position="304"/>
    </location>
</feature>
<dbReference type="GO" id="GO:0008955">
    <property type="term" value="F:peptidoglycan glycosyltransferase activity"/>
    <property type="evidence" value="ECO:0007669"/>
    <property type="project" value="UniProtKB-EC"/>
</dbReference>
<evidence type="ECO:0000256" key="2">
    <source>
        <dbReference type="ARBA" id="ARBA00022676"/>
    </source>
</evidence>
<proteinExistence type="predicted"/>
<keyword evidence="5" id="KW-0133">Cell shape</keyword>
<feature type="compositionally biased region" description="Basic residues" evidence="12">
    <location>
        <begin position="385"/>
        <end position="400"/>
    </location>
</feature>
<comment type="catalytic activity">
    <reaction evidence="11">
        <text>[GlcNAc-(1-&gt;4)-Mur2Ac(oyl-L-Ala-gamma-D-Glu-L-Lys-D-Ala-D-Ala)](n)-di-trans,octa-cis-undecaprenyl diphosphate + beta-D-GlcNAc-(1-&gt;4)-Mur2Ac(oyl-L-Ala-gamma-D-Glu-L-Lys-D-Ala-D-Ala)-di-trans,octa-cis-undecaprenyl diphosphate = [GlcNAc-(1-&gt;4)-Mur2Ac(oyl-L-Ala-gamma-D-Glu-L-Lys-D-Ala-D-Ala)](n+1)-di-trans,octa-cis-undecaprenyl diphosphate + di-trans,octa-cis-undecaprenyl diphosphate + H(+)</text>
        <dbReference type="Rhea" id="RHEA:23708"/>
        <dbReference type="Rhea" id="RHEA-COMP:9602"/>
        <dbReference type="Rhea" id="RHEA-COMP:9603"/>
        <dbReference type="ChEBI" id="CHEBI:15378"/>
        <dbReference type="ChEBI" id="CHEBI:58405"/>
        <dbReference type="ChEBI" id="CHEBI:60033"/>
        <dbReference type="ChEBI" id="CHEBI:78435"/>
        <dbReference type="EC" id="2.4.99.28"/>
    </reaction>
</comment>
<protein>
    <recommendedName>
        <fullName evidence="10">peptidoglycan glycosyltransferase</fullName>
        <ecNumber evidence="10">2.4.99.28</ecNumber>
    </recommendedName>
    <alternativeName>
        <fullName evidence="9">Peptidoglycan polymerase</fullName>
    </alternativeName>
</protein>
<dbReference type="EMBL" id="UOEU01000840">
    <property type="protein sequence ID" value="VAW41399.1"/>
    <property type="molecule type" value="Genomic_DNA"/>
</dbReference>
<feature type="transmembrane region" description="Helical" evidence="13">
    <location>
        <begin position="175"/>
        <end position="192"/>
    </location>
</feature>
<dbReference type="AlphaFoldDB" id="A0A3B0VWX3"/>
<feature type="transmembrane region" description="Helical" evidence="13">
    <location>
        <begin position="88"/>
        <end position="106"/>
    </location>
</feature>
<feature type="transmembrane region" description="Helical" evidence="13">
    <location>
        <begin position="64"/>
        <end position="82"/>
    </location>
</feature>
<evidence type="ECO:0000256" key="12">
    <source>
        <dbReference type="SAM" id="MobiDB-lite"/>
    </source>
</evidence>
<comment type="subcellular location">
    <subcellularLocation>
        <location evidence="1">Membrane</location>
        <topology evidence="1">Multi-pass membrane protein</topology>
    </subcellularLocation>
</comment>
<evidence type="ECO:0000256" key="10">
    <source>
        <dbReference type="ARBA" id="ARBA00044770"/>
    </source>
</evidence>
<keyword evidence="7 13" id="KW-1133">Transmembrane helix</keyword>
<dbReference type="PANTHER" id="PTHR30474:SF2">
    <property type="entry name" value="PEPTIDOGLYCAN GLYCOSYLTRANSFERASE FTSW-RELATED"/>
    <property type="match status" value="1"/>
</dbReference>
<evidence type="ECO:0000256" key="5">
    <source>
        <dbReference type="ARBA" id="ARBA00022960"/>
    </source>
</evidence>
<dbReference type="GO" id="GO:0005886">
    <property type="term" value="C:plasma membrane"/>
    <property type="evidence" value="ECO:0007669"/>
    <property type="project" value="TreeGrafter"/>
</dbReference>
<evidence type="ECO:0000256" key="8">
    <source>
        <dbReference type="ARBA" id="ARBA00023136"/>
    </source>
</evidence>
<evidence type="ECO:0000256" key="7">
    <source>
        <dbReference type="ARBA" id="ARBA00022989"/>
    </source>
</evidence>
<dbReference type="GO" id="GO:0015648">
    <property type="term" value="F:lipid-linked peptidoglycan transporter activity"/>
    <property type="evidence" value="ECO:0007669"/>
    <property type="project" value="TreeGrafter"/>
</dbReference>
<dbReference type="GO" id="GO:0009252">
    <property type="term" value="P:peptidoglycan biosynthetic process"/>
    <property type="evidence" value="ECO:0007669"/>
    <property type="project" value="UniProtKB-KW"/>
</dbReference>
<reference evidence="14" key="1">
    <citation type="submission" date="2018-06" db="EMBL/GenBank/DDBJ databases">
        <authorList>
            <person name="Zhirakovskaya E."/>
        </authorList>
    </citation>
    <scope>NUCLEOTIDE SEQUENCE</scope>
</reference>
<sequence length="407" mass="44487">MTTVNIVRKRSNRVNPVLRFRFDYWLLLTLAGLLVLGMLMVYSTTFDYGLRFQDDATYYFRRQFLALGIGFVGLVAVMQFDYHILRRFSVPLLGVTLFALIFVLFFSNISALGAQRGLYNDSYQPSEIAKLAVIIYIAHWLSSKGDRIKLLTYGLLPFSIIVGVVTALIVRQPDLSTAGLIALVSFTLFFVAGADWRQFAVAGLIGGSIFIVLINALPHAAARVDAYTAALSDPNQASWSVQQSLIALGRGGYFGVGLGESTQKFGPLPFAHTDGVFAILGEELGLAGTLLIVALLGMFVWRGLRTAVRARDSFGFLLALGITCWIIYQAFINIAVITAVIPFTGIPLPFLSYGGTSLVISMIGAGILLNISRDSALQKRSQGGGKRKKRKTSTSRRGKRPSATSRF</sequence>
<accession>A0A3B0VWX3</accession>
<name>A0A3B0VWX3_9ZZZZ</name>
<keyword evidence="6" id="KW-0573">Peptidoglycan synthesis</keyword>
<evidence type="ECO:0000313" key="14">
    <source>
        <dbReference type="EMBL" id="VAW41399.1"/>
    </source>
</evidence>
<dbReference type="GO" id="GO:0051301">
    <property type="term" value="P:cell division"/>
    <property type="evidence" value="ECO:0007669"/>
    <property type="project" value="UniProtKB-KW"/>
</dbReference>
<evidence type="ECO:0000256" key="13">
    <source>
        <dbReference type="SAM" id="Phobius"/>
    </source>
</evidence>
<dbReference type="InterPro" id="IPR001182">
    <property type="entry name" value="FtsW/RodA"/>
</dbReference>
<feature type="transmembrane region" description="Helical" evidence="13">
    <location>
        <begin position="350"/>
        <end position="371"/>
    </location>
</feature>
<evidence type="ECO:0000256" key="1">
    <source>
        <dbReference type="ARBA" id="ARBA00004141"/>
    </source>
</evidence>
<dbReference type="Pfam" id="PF01098">
    <property type="entry name" value="FTSW_RODA_SPOVE"/>
    <property type="match status" value="1"/>
</dbReference>
<feature type="transmembrane region" description="Helical" evidence="13">
    <location>
        <begin position="316"/>
        <end position="344"/>
    </location>
</feature>
<keyword evidence="8 13" id="KW-0472">Membrane</keyword>
<keyword evidence="4 13" id="KW-0812">Transmembrane</keyword>
<dbReference type="GO" id="GO:0008360">
    <property type="term" value="P:regulation of cell shape"/>
    <property type="evidence" value="ECO:0007669"/>
    <property type="project" value="UniProtKB-KW"/>
</dbReference>
<gene>
    <name evidence="14" type="ORF">MNBD_CHLOROFLEXI01-5084</name>
</gene>
<dbReference type="GO" id="GO:0032153">
    <property type="term" value="C:cell division site"/>
    <property type="evidence" value="ECO:0007669"/>
    <property type="project" value="TreeGrafter"/>
</dbReference>
<keyword evidence="2" id="KW-0328">Glycosyltransferase</keyword>
<keyword evidence="14" id="KW-0132">Cell division</keyword>